<gene>
    <name evidence="2" type="ORF">NCTC10899_03344</name>
</gene>
<name>A0A379IWE2_ECTME</name>
<organism evidence="2 3">
    <name type="scientific">Ectopseudomonas mendocina</name>
    <name type="common">Pseudomonas mendocina</name>
    <dbReference type="NCBI Taxonomy" id="300"/>
    <lineage>
        <taxon>Bacteria</taxon>
        <taxon>Pseudomonadati</taxon>
        <taxon>Pseudomonadota</taxon>
        <taxon>Gammaproteobacteria</taxon>
        <taxon>Pseudomonadales</taxon>
        <taxon>Pseudomonadaceae</taxon>
        <taxon>Ectopseudomonas</taxon>
    </lineage>
</organism>
<feature type="transmembrane region" description="Helical" evidence="1">
    <location>
        <begin position="33"/>
        <end position="57"/>
    </location>
</feature>
<dbReference type="AlphaFoldDB" id="A0A379IWE2"/>
<feature type="transmembrane region" description="Helical" evidence="1">
    <location>
        <begin position="69"/>
        <end position="88"/>
    </location>
</feature>
<accession>A0A379IWE2</accession>
<dbReference type="EMBL" id="UGUU01000001">
    <property type="protein sequence ID" value="SUD40502.1"/>
    <property type="molecule type" value="Genomic_DNA"/>
</dbReference>
<keyword evidence="1" id="KW-0472">Membrane</keyword>
<dbReference type="RefSeq" id="WP_115291763.1">
    <property type="nucleotide sequence ID" value="NZ_CAXYQS010000030.1"/>
</dbReference>
<feature type="transmembrane region" description="Helical" evidence="1">
    <location>
        <begin position="160"/>
        <end position="179"/>
    </location>
</feature>
<keyword evidence="1" id="KW-0812">Transmembrane</keyword>
<feature type="transmembrane region" description="Helical" evidence="1">
    <location>
        <begin position="130"/>
        <end position="153"/>
    </location>
</feature>
<protein>
    <submittedName>
        <fullName evidence="2">Uncharacterized protein</fullName>
    </submittedName>
</protein>
<dbReference type="Proteomes" id="UP000254260">
    <property type="component" value="Unassembled WGS sequence"/>
</dbReference>
<sequence length="217" mass="24075">MQPDNPYSAPQVELIDDLPVRQFPGWSVRQLQVLGWLALMSALGSALMLGVIFASSWLGQAEVGQVERYTRWLGLLLMLLGNYLLIRLKNFIEQRFAAQGLSWPVWIVVALALVSGVMDFMVGDQLFKTLSVLTIAYLGLMVLMGLGITWFGIRLLKVRLAYTSLRIMAWLSIASGVMFASVLFLPLAIVPALAVCVAQGLVFFRGANELRERQAVE</sequence>
<proteinExistence type="predicted"/>
<evidence type="ECO:0000313" key="3">
    <source>
        <dbReference type="Proteomes" id="UP000254260"/>
    </source>
</evidence>
<reference evidence="2 3" key="1">
    <citation type="submission" date="2018-06" db="EMBL/GenBank/DDBJ databases">
        <authorList>
            <consortium name="Pathogen Informatics"/>
            <person name="Doyle S."/>
        </authorList>
    </citation>
    <scope>NUCLEOTIDE SEQUENCE [LARGE SCALE GENOMIC DNA]</scope>
    <source>
        <strain evidence="2 3">NCTC10899</strain>
    </source>
</reference>
<evidence type="ECO:0000313" key="2">
    <source>
        <dbReference type="EMBL" id="SUD40502.1"/>
    </source>
</evidence>
<feature type="transmembrane region" description="Helical" evidence="1">
    <location>
        <begin position="100"/>
        <end position="118"/>
    </location>
</feature>
<keyword evidence="1" id="KW-1133">Transmembrane helix</keyword>
<dbReference type="OrthoDB" id="6874884at2"/>
<evidence type="ECO:0000256" key="1">
    <source>
        <dbReference type="SAM" id="Phobius"/>
    </source>
</evidence>